<keyword evidence="1" id="KW-0238">DNA-binding</keyword>
<name>A0A1L7GWS9_LIMFE</name>
<dbReference type="GO" id="GO:0003677">
    <property type="term" value="F:DNA binding"/>
    <property type="evidence" value="ECO:0007669"/>
    <property type="project" value="UniProtKB-KW"/>
</dbReference>
<dbReference type="EMBL" id="CP019030">
    <property type="protein sequence ID" value="APU46462.1"/>
    <property type="molecule type" value="Genomic_DNA"/>
</dbReference>
<evidence type="ECO:0000313" key="3">
    <source>
        <dbReference type="Proteomes" id="UP000185427"/>
    </source>
</evidence>
<dbReference type="EMBL" id="POTQ01000003">
    <property type="protein sequence ID" value="PNV58481.1"/>
    <property type="molecule type" value="Genomic_DNA"/>
</dbReference>
<accession>A0A1L7GWS9</accession>
<gene>
    <name evidence="1" type="ORF">BUW47_08605</name>
    <name evidence="2" type="ORF">C1Y38_02440</name>
</gene>
<dbReference type="Proteomes" id="UP000185427">
    <property type="component" value="Chromosome"/>
</dbReference>
<reference evidence="1 3" key="1">
    <citation type="submission" date="2016-12" db="EMBL/GenBank/DDBJ databases">
        <title>Complete Genome Sequence of Lactobacillus fermentum Strain SNUV175, a Probiotic for Treatment of Bacterial Vaginosis.</title>
        <authorList>
            <person name="Lee S."/>
            <person name="You H.J."/>
            <person name="Kwon B."/>
            <person name="Ko G."/>
        </authorList>
    </citation>
    <scope>NUCLEOTIDE SEQUENCE [LARGE SCALE GENOMIC DNA]</scope>
    <source>
        <strain evidence="1 3">SNUV175</strain>
    </source>
</reference>
<proteinExistence type="predicted"/>
<reference evidence="2 4" key="2">
    <citation type="submission" date="2018-01" db="EMBL/GenBank/DDBJ databases">
        <title>Draft genome sequence of the feruloyl esterase-producing strain Lactobacillus fermentum CRL 1446, isolated from artisanal goat milk cheese.</title>
        <authorList>
            <person name="Abeijon Mukdsi M.C."/>
            <person name="Saavedra L."/>
            <person name="Gauffin Cano M.P."/>
            <person name="Hebert E.M."/>
            <person name="Medina R.B."/>
        </authorList>
    </citation>
    <scope>NUCLEOTIDE SEQUENCE [LARGE SCALE GENOMIC DNA]</scope>
    <source>
        <strain evidence="2 4">CRL 1446</strain>
    </source>
</reference>
<organism evidence="1 3">
    <name type="scientific">Limosilactobacillus fermentum</name>
    <name type="common">Lactobacillus fermentum</name>
    <dbReference type="NCBI Taxonomy" id="1613"/>
    <lineage>
        <taxon>Bacteria</taxon>
        <taxon>Bacillati</taxon>
        <taxon>Bacillota</taxon>
        <taxon>Bacilli</taxon>
        <taxon>Lactobacillales</taxon>
        <taxon>Lactobacillaceae</taxon>
        <taxon>Limosilactobacillus</taxon>
    </lineage>
</organism>
<sequence>MKWALSDLHRYQDEPLHINSTLDLNASLTDRFPETVLAATPVTVDGYLSYDKGDATLSTRVELVLTVPSSRSLAPVELPLNFTITETYLPDDSHRGRYEEEDQLVLTLGPSGVIDLDEIVMENIIEQVPLRVLTPAEEAAERLPEGKGWSMVDEATLDEEQTNQVDPRFAKLKNLFPDQDSRD</sequence>
<dbReference type="Pfam" id="PF02620">
    <property type="entry name" value="YceD"/>
    <property type="match status" value="1"/>
</dbReference>
<evidence type="ECO:0000313" key="1">
    <source>
        <dbReference type="EMBL" id="APU46462.1"/>
    </source>
</evidence>
<dbReference type="InterPro" id="IPR003772">
    <property type="entry name" value="YceD"/>
</dbReference>
<dbReference type="AlphaFoldDB" id="A0A1L7GWS9"/>
<protein>
    <submittedName>
        <fullName evidence="1">DNA-binding protein</fullName>
    </submittedName>
</protein>
<dbReference type="Proteomes" id="UP000236514">
    <property type="component" value="Unassembled WGS sequence"/>
</dbReference>
<evidence type="ECO:0000313" key="4">
    <source>
        <dbReference type="Proteomes" id="UP000236514"/>
    </source>
</evidence>
<evidence type="ECO:0000313" key="2">
    <source>
        <dbReference type="EMBL" id="PNV58481.1"/>
    </source>
</evidence>
<dbReference type="OrthoDB" id="9790372at2"/>
<dbReference type="RefSeq" id="WP_021349098.1">
    <property type="nucleotide sequence ID" value="NZ_CABJBV010000004.1"/>
</dbReference>